<protein>
    <submittedName>
        <fullName evidence="3">Uncharacterized protein</fullName>
    </submittedName>
</protein>
<dbReference type="CDD" id="cd06222">
    <property type="entry name" value="RNase_H_like"/>
    <property type="match status" value="1"/>
</dbReference>
<feature type="domain" description="Reverse transcriptase zinc-binding" evidence="2">
    <location>
        <begin position="37"/>
        <end position="110"/>
    </location>
</feature>
<dbReference type="Gene3D" id="3.30.420.10">
    <property type="entry name" value="Ribonuclease H-like superfamily/Ribonuclease H"/>
    <property type="match status" value="1"/>
</dbReference>
<dbReference type="Proteomes" id="UP001372338">
    <property type="component" value="Unassembled WGS sequence"/>
</dbReference>
<dbReference type="InterPro" id="IPR012337">
    <property type="entry name" value="RNaseH-like_sf"/>
</dbReference>
<dbReference type="Pfam" id="PF13966">
    <property type="entry name" value="zf-RVT"/>
    <property type="match status" value="1"/>
</dbReference>
<evidence type="ECO:0000259" key="2">
    <source>
        <dbReference type="Pfam" id="PF13966"/>
    </source>
</evidence>
<dbReference type="InterPro" id="IPR026960">
    <property type="entry name" value="RVT-Znf"/>
</dbReference>
<accession>A0AAN9I7G3</accession>
<dbReference type="InterPro" id="IPR036397">
    <property type="entry name" value="RNaseH_sf"/>
</dbReference>
<sequence>MQHDSLFWPYSKDGTYTVKTGYNFILKPHGSAPSTSTGQQTTFNWKKLWSIQAIPRVKDMVWRAVKNILPTNKRLAEKGLDVDLICPQCGLEEESVTHAILQCEEAKRVWFASPVTVHIPDSVDLDFADWISNVLTRGENDGIANVFNLMFALWRRRNVWAFQQSKMPIEETLGLAASWYAIKSPTTSVQDLVQSQNNDSQNVIVHFDASLKSGVGTGFGCIVTDRQGHFLGAATSIDSELLDSKIAEASAFRWCLGVLEAIGITHVDIVSDCLELVQAWKRGGIYNTYFHALVKDCIGLYSSFISFNFKHKSRENNAAANMLANVAFDVGEQLWLDELPQFLVNLVSPPADLADVVDFS</sequence>
<dbReference type="SUPFAM" id="SSF53098">
    <property type="entry name" value="Ribonuclease H-like"/>
    <property type="match status" value="1"/>
</dbReference>
<organism evidence="3 4">
    <name type="scientific">Crotalaria pallida</name>
    <name type="common">Smooth rattlebox</name>
    <name type="synonym">Crotalaria striata</name>
    <dbReference type="NCBI Taxonomy" id="3830"/>
    <lineage>
        <taxon>Eukaryota</taxon>
        <taxon>Viridiplantae</taxon>
        <taxon>Streptophyta</taxon>
        <taxon>Embryophyta</taxon>
        <taxon>Tracheophyta</taxon>
        <taxon>Spermatophyta</taxon>
        <taxon>Magnoliopsida</taxon>
        <taxon>eudicotyledons</taxon>
        <taxon>Gunneridae</taxon>
        <taxon>Pentapetalae</taxon>
        <taxon>rosids</taxon>
        <taxon>fabids</taxon>
        <taxon>Fabales</taxon>
        <taxon>Fabaceae</taxon>
        <taxon>Papilionoideae</taxon>
        <taxon>50 kb inversion clade</taxon>
        <taxon>genistoids sensu lato</taxon>
        <taxon>core genistoids</taxon>
        <taxon>Crotalarieae</taxon>
        <taxon>Crotalaria</taxon>
    </lineage>
</organism>
<keyword evidence="4" id="KW-1185">Reference proteome</keyword>
<dbReference type="InterPro" id="IPR002156">
    <property type="entry name" value="RNaseH_domain"/>
</dbReference>
<dbReference type="GO" id="GO:0003676">
    <property type="term" value="F:nucleic acid binding"/>
    <property type="evidence" value="ECO:0007669"/>
    <property type="project" value="InterPro"/>
</dbReference>
<reference evidence="3 4" key="1">
    <citation type="submission" date="2024-01" db="EMBL/GenBank/DDBJ databases">
        <title>The genomes of 5 underutilized Papilionoideae crops provide insights into root nodulation and disease resistanc.</title>
        <authorList>
            <person name="Yuan L."/>
        </authorList>
    </citation>
    <scope>NUCLEOTIDE SEQUENCE [LARGE SCALE GENOMIC DNA]</scope>
    <source>
        <strain evidence="3">ZHUSHIDOU_FW_LH</strain>
        <tissue evidence="3">Leaf</tissue>
    </source>
</reference>
<feature type="domain" description="RNase H type-1" evidence="1">
    <location>
        <begin position="207"/>
        <end position="326"/>
    </location>
</feature>
<dbReference type="PANTHER" id="PTHR47074:SF11">
    <property type="entry name" value="REVERSE TRANSCRIPTASE-LIKE PROTEIN"/>
    <property type="match status" value="1"/>
</dbReference>
<dbReference type="PANTHER" id="PTHR47074">
    <property type="entry name" value="BNAC02G40300D PROTEIN"/>
    <property type="match status" value="1"/>
</dbReference>
<dbReference type="InterPro" id="IPR044730">
    <property type="entry name" value="RNase_H-like_dom_plant"/>
</dbReference>
<evidence type="ECO:0000259" key="1">
    <source>
        <dbReference type="Pfam" id="PF13456"/>
    </source>
</evidence>
<dbReference type="AlphaFoldDB" id="A0AAN9I7G3"/>
<comment type="caution">
    <text evidence="3">The sequence shown here is derived from an EMBL/GenBank/DDBJ whole genome shotgun (WGS) entry which is preliminary data.</text>
</comment>
<evidence type="ECO:0000313" key="4">
    <source>
        <dbReference type="Proteomes" id="UP001372338"/>
    </source>
</evidence>
<dbReference type="InterPro" id="IPR052929">
    <property type="entry name" value="RNase_H-like_EbsB-rel"/>
</dbReference>
<proteinExistence type="predicted"/>
<name>A0AAN9I7G3_CROPI</name>
<dbReference type="GO" id="GO:0004523">
    <property type="term" value="F:RNA-DNA hybrid ribonuclease activity"/>
    <property type="evidence" value="ECO:0007669"/>
    <property type="project" value="InterPro"/>
</dbReference>
<evidence type="ECO:0000313" key="3">
    <source>
        <dbReference type="EMBL" id="KAK7269032.1"/>
    </source>
</evidence>
<dbReference type="Pfam" id="PF13456">
    <property type="entry name" value="RVT_3"/>
    <property type="match status" value="1"/>
</dbReference>
<gene>
    <name evidence="3" type="ORF">RIF29_21747</name>
</gene>
<dbReference type="EMBL" id="JAYWIO010000004">
    <property type="protein sequence ID" value="KAK7269032.1"/>
    <property type="molecule type" value="Genomic_DNA"/>
</dbReference>